<dbReference type="PROSITE" id="PS00383">
    <property type="entry name" value="TYR_PHOSPHATASE_1"/>
    <property type="match status" value="1"/>
</dbReference>
<dbReference type="InterPro" id="IPR016130">
    <property type="entry name" value="Tyr_Pase_AS"/>
</dbReference>
<name>A0A4Q9GSW5_9MICO</name>
<dbReference type="RefSeq" id="WP_130980828.1">
    <property type="nucleotide sequence ID" value="NZ_SISG01000001.1"/>
</dbReference>
<accession>A0A4Q9GSW5</accession>
<protein>
    <submittedName>
        <fullName evidence="3">Tyrosine-protein phosphatase</fullName>
    </submittedName>
</protein>
<evidence type="ECO:0000256" key="1">
    <source>
        <dbReference type="ARBA" id="ARBA00009580"/>
    </source>
</evidence>
<reference evidence="4" key="1">
    <citation type="submission" date="2019-02" db="EMBL/GenBank/DDBJ databases">
        <title>Glaciihabitans arcticus sp. nov., a psychrotolerant bacterium isolated from polar soil.</title>
        <authorList>
            <person name="Dahal R.H."/>
        </authorList>
    </citation>
    <scope>NUCLEOTIDE SEQUENCE [LARGE SCALE GENOMIC DNA]</scope>
    <source>
        <strain evidence="4">RP-3-7</strain>
    </source>
</reference>
<keyword evidence="4" id="KW-1185">Reference proteome</keyword>
<evidence type="ECO:0000313" key="3">
    <source>
        <dbReference type="EMBL" id="TBN56718.1"/>
    </source>
</evidence>
<dbReference type="Gene3D" id="3.90.190.10">
    <property type="entry name" value="Protein tyrosine phosphatase superfamily"/>
    <property type="match status" value="1"/>
</dbReference>
<evidence type="ECO:0000313" key="4">
    <source>
        <dbReference type="Proteomes" id="UP000294194"/>
    </source>
</evidence>
<dbReference type="PANTHER" id="PTHR31126:SF1">
    <property type="entry name" value="TYROSINE SPECIFIC PROTEIN PHOSPHATASES DOMAIN-CONTAINING PROTEIN"/>
    <property type="match status" value="1"/>
</dbReference>
<comment type="caution">
    <text evidence="3">The sequence shown here is derived from an EMBL/GenBank/DDBJ whole genome shotgun (WGS) entry which is preliminary data.</text>
</comment>
<dbReference type="GO" id="GO:0004721">
    <property type="term" value="F:phosphoprotein phosphatase activity"/>
    <property type="evidence" value="ECO:0007669"/>
    <property type="project" value="InterPro"/>
</dbReference>
<evidence type="ECO:0000259" key="2">
    <source>
        <dbReference type="PROSITE" id="PS50056"/>
    </source>
</evidence>
<dbReference type="AlphaFoldDB" id="A0A4Q9GSW5"/>
<dbReference type="PROSITE" id="PS50056">
    <property type="entry name" value="TYR_PHOSPHATASE_2"/>
    <property type="match status" value="1"/>
</dbReference>
<dbReference type="Proteomes" id="UP000294194">
    <property type="component" value="Unassembled WGS sequence"/>
</dbReference>
<dbReference type="Pfam" id="PF13350">
    <property type="entry name" value="Y_phosphatase3"/>
    <property type="match status" value="1"/>
</dbReference>
<gene>
    <name evidence="3" type="ORF">EYE40_04495</name>
</gene>
<dbReference type="InterPro" id="IPR000387">
    <property type="entry name" value="Tyr_Pase_dom"/>
</dbReference>
<comment type="similarity">
    <text evidence="1">Belongs to the protein-tyrosine phosphatase family.</text>
</comment>
<feature type="domain" description="Tyrosine specific protein phosphatases" evidence="2">
    <location>
        <begin position="117"/>
        <end position="185"/>
    </location>
</feature>
<organism evidence="3 4">
    <name type="scientific">Glaciihabitans arcticus</name>
    <dbReference type="NCBI Taxonomy" id="2668039"/>
    <lineage>
        <taxon>Bacteria</taxon>
        <taxon>Bacillati</taxon>
        <taxon>Actinomycetota</taxon>
        <taxon>Actinomycetes</taxon>
        <taxon>Micrococcales</taxon>
        <taxon>Microbacteriaceae</taxon>
        <taxon>Glaciihabitans</taxon>
    </lineage>
</organism>
<dbReference type="EMBL" id="SISG01000001">
    <property type="protein sequence ID" value="TBN56718.1"/>
    <property type="molecule type" value="Genomic_DNA"/>
</dbReference>
<dbReference type="InterPro" id="IPR029021">
    <property type="entry name" value="Prot-tyrosine_phosphatase-like"/>
</dbReference>
<proteinExistence type="inferred from homology"/>
<dbReference type="InterPro" id="IPR026893">
    <property type="entry name" value="Tyr/Ser_Pase_IphP-type"/>
</dbReference>
<sequence length="238" mass="25974">MHWDGALNLRDLGGLPLVAGGASAPGRVFRSGAPEWMTTLGWQQAAAAGLRTIVDLRNADEVGRRPYHPEISESARDPFTVISTPTEDPADDEFMAVCGPWLDHPRSYADNLRFYPARFAAVFRAIAGSPGVVLVHCSGGKDRTGLVSALLLILAGVERAAILDDYEAAFRAANTHLAEHPHLARHFAETPEALDEWVADRRDAFDRWLADFDVTAYLRAAGLDDTELDALQDRLTVS</sequence>
<dbReference type="SUPFAM" id="SSF52799">
    <property type="entry name" value="(Phosphotyrosine protein) phosphatases II"/>
    <property type="match status" value="1"/>
</dbReference>
<dbReference type="PANTHER" id="PTHR31126">
    <property type="entry name" value="TYROSINE-PROTEIN PHOSPHATASE"/>
    <property type="match status" value="1"/>
</dbReference>